<dbReference type="Gene3D" id="3.30.420.10">
    <property type="entry name" value="Ribonuclease H-like superfamily/Ribonuclease H"/>
    <property type="match status" value="1"/>
</dbReference>
<dbReference type="KEGG" id="upa:UPA3_0165"/>
<dbReference type="Proteomes" id="UP000002162">
    <property type="component" value="Chromosome"/>
</dbReference>
<dbReference type="InterPro" id="IPR036397">
    <property type="entry name" value="RNaseH_sf"/>
</dbReference>
<evidence type="ECO:0008006" key="3">
    <source>
        <dbReference type="Google" id="ProtNLM"/>
    </source>
</evidence>
<dbReference type="HOGENOM" id="CLU_1229473_0_0_14"/>
<evidence type="ECO:0000313" key="1">
    <source>
        <dbReference type="EMBL" id="ACA33077.1"/>
    </source>
</evidence>
<proteinExistence type="predicted"/>
<dbReference type="SUPFAM" id="SSF53098">
    <property type="entry name" value="Ribonuclease H-like"/>
    <property type="match status" value="1"/>
</dbReference>
<dbReference type="GO" id="GO:0003676">
    <property type="term" value="F:nucleic acid binding"/>
    <property type="evidence" value="ECO:0007669"/>
    <property type="project" value="InterPro"/>
</dbReference>
<dbReference type="EMBL" id="CP000942">
    <property type="protein sequence ID" value="ACA33077.1"/>
    <property type="molecule type" value="Genomic_DNA"/>
</dbReference>
<name>A0A2C9DYS5_UREP2</name>
<organism evidence="1 2">
    <name type="scientific">Ureaplasma parvum serovar 3 (strain ATCC 27815 / 27 / NCTC 11736)</name>
    <dbReference type="NCBI Taxonomy" id="505682"/>
    <lineage>
        <taxon>Bacteria</taxon>
        <taxon>Bacillati</taxon>
        <taxon>Mycoplasmatota</taxon>
        <taxon>Mycoplasmoidales</taxon>
        <taxon>Mycoplasmoidaceae</taxon>
        <taxon>Ureaplasma</taxon>
    </lineage>
</organism>
<dbReference type="AlphaFoldDB" id="A0A2C9DYS5"/>
<accession>A0A2C9DYS5</accession>
<protein>
    <recommendedName>
        <fullName evidence="3">Holliday junction resolvase RuvC</fullName>
    </recommendedName>
</protein>
<dbReference type="InterPro" id="IPR012337">
    <property type="entry name" value="RNaseH-like_sf"/>
</dbReference>
<dbReference type="GeneID" id="29672682"/>
<evidence type="ECO:0000313" key="2">
    <source>
        <dbReference type="Proteomes" id="UP000002162"/>
    </source>
</evidence>
<gene>
    <name evidence="1" type="ordered locus">UPA3_0165</name>
</gene>
<reference evidence="1 2" key="1">
    <citation type="submission" date="2008-02" db="EMBL/GenBank/DDBJ databases">
        <title>Genome sequence of Ureaplasma parvum serovar 3.</title>
        <authorList>
            <person name="Methe B.A."/>
            <person name="Glass J."/>
            <person name="Waites K."/>
            <person name="Shrivastava S."/>
        </authorList>
    </citation>
    <scope>NUCLEOTIDE SEQUENCE [LARGE SCALE GENOMIC DNA]</scope>
    <source>
        <strain evidence="2">ATCC 27815 / 27 / NCTC 11736</strain>
    </source>
</reference>
<sequence>MNKWVIGIDLSTTITGVAILRNEQIIKTFAVAFDNFNEKNLYNNVIRLIKEINLNVWLLADDDYYIGIEVANFSNPKLTQRFSIYAGMIIALMSQVLRDFNAEFKMFNANAWQLKIPQIQYNTLRKDRKLITKNLMIKTFNIKSNLNEDEYDALAIAYFYDSINSTLEQEEITKAKKIVKMNKVKQQLSISKKINKLLEKKSKLKKATAISKVDEQIEELKKLNK</sequence>
<dbReference type="RefSeq" id="WP_010891691.1">
    <property type="nucleotide sequence ID" value="NC_010503.1"/>
</dbReference>